<evidence type="ECO:0000313" key="1">
    <source>
        <dbReference type="EMBL" id="KAH6925115.1"/>
    </source>
</evidence>
<reference evidence="1" key="1">
    <citation type="submission" date="2020-05" db="EMBL/GenBank/DDBJ databases">
        <title>Large-scale comparative analyses of tick genomes elucidate their genetic diversity and vector capacities.</title>
        <authorList>
            <person name="Jia N."/>
            <person name="Wang J."/>
            <person name="Shi W."/>
            <person name="Du L."/>
            <person name="Sun Y."/>
            <person name="Zhan W."/>
            <person name="Jiang J."/>
            <person name="Wang Q."/>
            <person name="Zhang B."/>
            <person name="Ji P."/>
            <person name="Sakyi L.B."/>
            <person name="Cui X."/>
            <person name="Yuan T."/>
            <person name="Jiang B."/>
            <person name="Yang W."/>
            <person name="Lam T.T.-Y."/>
            <person name="Chang Q."/>
            <person name="Ding S."/>
            <person name="Wang X."/>
            <person name="Zhu J."/>
            <person name="Ruan X."/>
            <person name="Zhao L."/>
            <person name="Wei J."/>
            <person name="Que T."/>
            <person name="Du C."/>
            <person name="Cheng J."/>
            <person name="Dai P."/>
            <person name="Han X."/>
            <person name="Huang E."/>
            <person name="Gao Y."/>
            <person name="Liu J."/>
            <person name="Shao H."/>
            <person name="Ye R."/>
            <person name="Li L."/>
            <person name="Wei W."/>
            <person name="Wang X."/>
            <person name="Wang C."/>
            <person name="Yang T."/>
            <person name="Huo Q."/>
            <person name="Li W."/>
            <person name="Guo W."/>
            <person name="Chen H."/>
            <person name="Zhou L."/>
            <person name="Ni X."/>
            <person name="Tian J."/>
            <person name="Zhou Y."/>
            <person name="Sheng Y."/>
            <person name="Liu T."/>
            <person name="Pan Y."/>
            <person name="Xia L."/>
            <person name="Li J."/>
            <person name="Zhao F."/>
            <person name="Cao W."/>
        </authorList>
    </citation>
    <scope>NUCLEOTIDE SEQUENCE</scope>
    <source>
        <strain evidence="1">Hyas-2018</strain>
    </source>
</reference>
<comment type="caution">
    <text evidence="1">The sequence shown here is derived from an EMBL/GenBank/DDBJ whole genome shotgun (WGS) entry which is preliminary data.</text>
</comment>
<proteinExistence type="predicted"/>
<keyword evidence="2" id="KW-1185">Reference proteome</keyword>
<dbReference type="Proteomes" id="UP000821845">
    <property type="component" value="Chromosome 7"/>
</dbReference>
<sequence>MPGCDTFRDKATSKAASGYRTPGPSSSECKTVLKGRNHDGDREDPAIPDAALAVLWKLQHVMKHDEVPTHLEFAPLTYMAGYLAFVCDRTYRKCAAGGSEVSLKMAAPSTSGMAIGVRKFYGRSSKNKAEKIRNLLEEMPHGDDSDFGDLTDSDDEYVPGIGKGAMADPTVQENSDDSSEDEAEVTDTSSGTGSVDRGHRRKRLLECSLPVFSESSTEPLMVETPLAYFRSLLVHQ</sequence>
<dbReference type="EMBL" id="CM023487">
    <property type="protein sequence ID" value="KAH6925115.1"/>
    <property type="molecule type" value="Genomic_DNA"/>
</dbReference>
<protein>
    <submittedName>
        <fullName evidence="1">Uncharacterized protein</fullName>
    </submittedName>
</protein>
<accession>A0ACB7RSE9</accession>
<name>A0ACB7RSE9_HYAAI</name>
<organism evidence="1 2">
    <name type="scientific">Hyalomma asiaticum</name>
    <name type="common">Tick</name>
    <dbReference type="NCBI Taxonomy" id="266040"/>
    <lineage>
        <taxon>Eukaryota</taxon>
        <taxon>Metazoa</taxon>
        <taxon>Ecdysozoa</taxon>
        <taxon>Arthropoda</taxon>
        <taxon>Chelicerata</taxon>
        <taxon>Arachnida</taxon>
        <taxon>Acari</taxon>
        <taxon>Parasitiformes</taxon>
        <taxon>Ixodida</taxon>
        <taxon>Ixodoidea</taxon>
        <taxon>Ixodidae</taxon>
        <taxon>Hyalomminae</taxon>
        <taxon>Hyalomma</taxon>
    </lineage>
</organism>
<gene>
    <name evidence="1" type="ORF">HPB50_001027</name>
</gene>
<evidence type="ECO:0000313" key="2">
    <source>
        <dbReference type="Proteomes" id="UP000821845"/>
    </source>
</evidence>